<protein>
    <submittedName>
        <fullName evidence="3">Uncharacterized protein</fullName>
    </submittedName>
</protein>
<dbReference type="AlphaFoldDB" id="A0AAD8A7U4"/>
<gene>
    <name evidence="3" type="ORF">L9F63_014442</name>
</gene>
<feature type="domain" description="KNTC1 third ARM-repeats" evidence="2">
    <location>
        <begin position="11"/>
        <end position="141"/>
    </location>
</feature>
<dbReference type="EMBL" id="JASPKZ010003067">
    <property type="protein sequence ID" value="KAJ9594126.1"/>
    <property type="molecule type" value="Genomic_DNA"/>
</dbReference>
<feature type="non-terminal residue" evidence="3">
    <location>
        <position position="1"/>
    </location>
</feature>
<organism evidence="3 4">
    <name type="scientific">Diploptera punctata</name>
    <name type="common">Pacific beetle cockroach</name>
    <dbReference type="NCBI Taxonomy" id="6984"/>
    <lineage>
        <taxon>Eukaryota</taxon>
        <taxon>Metazoa</taxon>
        <taxon>Ecdysozoa</taxon>
        <taxon>Arthropoda</taxon>
        <taxon>Hexapoda</taxon>
        <taxon>Insecta</taxon>
        <taxon>Pterygota</taxon>
        <taxon>Neoptera</taxon>
        <taxon>Polyneoptera</taxon>
        <taxon>Dictyoptera</taxon>
        <taxon>Blattodea</taxon>
        <taxon>Blaberoidea</taxon>
        <taxon>Blaberidae</taxon>
        <taxon>Diplopterinae</taxon>
        <taxon>Diploptera</taxon>
    </lineage>
</organism>
<dbReference type="PANTHER" id="PTHR15688:SF1">
    <property type="entry name" value="KINETOCHORE-ASSOCIATED PROTEIN 1"/>
    <property type="match status" value="1"/>
</dbReference>
<dbReference type="GO" id="GO:1990423">
    <property type="term" value="C:RZZ complex"/>
    <property type="evidence" value="ECO:0007669"/>
    <property type="project" value="TreeGrafter"/>
</dbReference>
<dbReference type="GO" id="GO:0031267">
    <property type="term" value="F:small GTPase binding"/>
    <property type="evidence" value="ECO:0007669"/>
    <property type="project" value="TreeGrafter"/>
</dbReference>
<dbReference type="InterPro" id="IPR052802">
    <property type="entry name" value="KNTC1"/>
</dbReference>
<dbReference type="Proteomes" id="UP001233999">
    <property type="component" value="Unassembled WGS sequence"/>
</dbReference>
<dbReference type="GO" id="GO:1903394">
    <property type="term" value="P:protein localization to kinetochore involved in kinetochore assembly"/>
    <property type="evidence" value="ECO:0007669"/>
    <property type="project" value="TreeGrafter"/>
</dbReference>
<feature type="domain" description="RZZ complex subunit KNTC1/ROD C-terminal" evidence="1">
    <location>
        <begin position="190"/>
        <end position="379"/>
    </location>
</feature>
<proteinExistence type="predicted"/>
<sequence>SATYKINKIYTWAKKLARFKIHDNILIGTIDHTNVLKSLLELKEVDLSLILEYCSDFELDAQKYLIVYLRTIILSWEPTFEITKTVDGEEMLIVEEIDSVTEKKCKSIIQLIEHKNKLAEELNIILENINHYNYEMYIFIINILENLSLEHNFVDKKLLLTFLKNYKRTQPPKQEELDAWLEKFSYSSNLPVFSKWRLPFLSFKDRNKIWQTLKEEVNLNTYEQWCTVLDALNIQRDALCSIAIKQSVPVRDKTALGTWNVYSQYSLLLSQVEECVSTFTNLENACACLYFLSNHMPPGVDQVSASELCYKYVLKWYEHEESAKDRVEKVKNKYLLVTTTHILYKYGLAEACYLKLISNPQELMSSLFQHPDIVSRGRGTCVHCPGR</sequence>
<dbReference type="Pfam" id="PF10493">
    <property type="entry name" value="Rod_C"/>
    <property type="match status" value="1"/>
</dbReference>
<dbReference type="GO" id="GO:0007094">
    <property type="term" value="P:mitotic spindle assembly checkpoint signaling"/>
    <property type="evidence" value="ECO:0007669"/>
    <property type="project" value="TreeGrafter"/>
</dbReference>
<dbReference type="GO" id="GO:0005737">
    <property type="term" value="C:cytoplasm"/>
    <property type="evidence" value="ECO:0007669"/>
    <property type="project" value="TreeGrafter"/>
</dbReference>
<evidence type="ECO:0000259" key="1">
    <source>
        <dbReference type="Pfam" id="PF10493"/>
    </source>
</evidence>
<evidence type="ECO:0000313" key="3">
    <source>
        <dbReference type="EMBL" id="KAJ9594126.1"/>
    </source>
</evidence>
<dbReference type="InterPro" id="IPR019527">
    <property type="entry name" value="RZZ-complex_KNTC1/ROD_C"/>
</dbReference>
<accession>A0AAD8A7U4</accession>
<evidence type="ECO:0000313" key="4">
    <source>
        <dbReference type="Proteomes" id="UP001233999"/>
    </source>
</evidence>
<dbReference type="Pfam" id="PF24515">
    <property type="entry name" value="ARM_KNTC1_3rd"/>
    <property type="match status" value="1"/>
</dbReference>
<dbReference type="PANTHER" id="PTHR15688">
    <property type="entry name" value="KINETOCHORE-ASSOCIATED PROTEIN 1"/>
    <property type="match status" value="1"/>
</dbReference>
<reference evidence="3" key="2">
    <citation type="submission" date="2023-05" db="EMBL/GenBank/DDBJ databases">
        <authorList>
            <person name="Fouks B."/>
        </authorList>
    </citation>
    <scope>NUCLEOTIDE SEQUENCE</scope>
    <source>
        <strain evidence="3">Stay&amp;Tobe</strain>
        <tissue evidence="3">Testes</tissue>
    </source>
</reference>
<dbReference type="GO" id="GO:0005828">
    <property type="term" value="C:kinetochore microtubule"/>
    <property type="evidence" value="ECO:0007669"/>
    <property type="project" value="TreeGrafter"/>
</dbReference>
<dbReference type="InterPro" id="IPR055405">
    <property type="entry name" value="ARM_KNTC1_3rd"/>
</dbReference>
<evidence type="ECO:0000259" key="2">
    <source>
        <dbReference type="Pfam" id="PF24515"/>
    </source>
</evidence>
<comment type="caution">
    <text evidence="3">The sequence shown here is derived from an EMBL/GenBank/DDBJ whole genome shotgun (WGS) entry which is preliminary data.</text>
</comment>
<reference evidence="3" key="1">
    <citation type="journal article" date="2023" name="IScience">
        <title>Live-bearing cockroach genome reveals convergent evolutionary mechanisms linked to viviparity in insects and beyond.</title>
        <authorList>
            <person name="Fouks B."/>
            <person name="Harrison M.C."/>
            <person name="Mikhailova A.A."/>
            <person name="Marchal E."/>
            <person name="English S."/>
            <person name="Carruthers M."/>
            <person name="Jennings E.C."/>
            <person name="Chiamaka E.L."/>
            <person name="Frigard R.A."/>
            <person name="Pippel M."/>
            <person name="Attardo G.M."/>
            <person name="Benoit J.B."/>
            <person name="Bornberg-Bauer E."/>
            <person name="Tobe S.S."/>
        </authorList>
    </citation>
    <scope>NUCLEOTIDE SEQUENCE</scope>
    <source>
        <strain evidence="3">Stay&amp;Tobe</strain>
    </source>
</reference>
<keyword evidence="4" id="KW-1185">Reference proteome</keyword>
<dbReference type="GO" id="GO:0000070">
    <property type="term" value="P:mitotic sister chromatid segregation"/>
    <property type="evidence" value="ECO:0007669"/>
    <property type="project" value="TreeGrafter"/>
</dbReference>
<name>A0AAD8A7U4_DIPPU</name>